<accession>A0AAD1WN00</accession>
<evidence type="ECO:0000256" key="10">
    <source>
        <dbReference type="ARBA" id="ARBA00023163"/>
    </source>
</evidence>
<dbReference type="Pfam" id="PF00096">
    <property type="entry name" value="zf-C2H2"/>
    <property type="match status" value="7"/>
</dbReference>
<feature type="domain" description="C2H2-type" evidence="14">
    <location>
        <begin position="589"/>
        <end position="620"/>
    </location>
</feature>
<evidence type="ECO:0000256" key="13">
    <source>
        <dbReference type="SAM" id="MobiDB-lite"/>
    </source>
</evidence>
<dbReference type="PROSITE" id="PS50157">
    <property type="entry name" value="ZINC_FINGER_C2H2_2"/>
    <property type="match status" value="7"/>
</dbReference>
<name>A0AAD1WN00_PELCU</name>
<dbReference type="PANTHER" id="PTHR24393:SF158">
    <property type="entry name" value="C2H2-TYPE DOMAIN-CONTAINING PROTEIN"/>
    <property type="match status" value="1"/>
</dbReference>
<dbReference type="FunFam" id="3.30.160.60:FF:000478">
    <property type="entry name" value="Zinc finger protein 133"/>
    <property type="match status" value="2"/>
</dbReference>
<feature type="domain" description="C2H2-type" evidence="14">
    <location>
        <begin position="533"/>
        <end position="560"/>
    </location>
</feature>
<dbReference type="Proteomes" id="UP001295444">
    <property type="component" value="Chromosome 11"/>
</dbReference>
<evidence type="ECO:0000313" key="15">
    <source>
        <dbReference type="EMBL" id="CAH2321078.1"/>
    </source>
</evidence>
<dbReference type="InterPro" id="IPR036236">
    <property type="entry name" value="Znf_C2H2_sf"/>
</dbReference>
<keyword evidence="4" id="KW-0479">Metal-binding</keyword>
<dbReference type="Gene3D" id="3.30.160.60">
    <property type="entry name" value="Classic Zinc Finger"/>
    <property type="match status" value="6"/>
</dbReference>
<evidence type="ECO:0000256" key="6">
    <source>
        <dbReference type="ARBA" id="ARBA00022771"/>
    </source>
</evidence>
<reference evidence="15" key="1">
    <citation type="submission" date="2022-03" db="EMBL/GenBank/DDBJ databases">
        <authorList>
            <person name="Alioto T."/>
            <person name="Alioto T."/>
            <person name="Gomez Garrido J."/>
        </authorList>
    </citation>
    <scope>NUCLEOTIDE SEQUENCE</scope>
</reference>
<feature type="domain" description="C2H2-type" evidence="14">
    <location>
        <begin position="477"/>
        <end position="504"/>
    </location>
</feature>
<evidence type="ECO:0000256" key="7">
    <source>
        <dbReference type="ARBA" id="ARBA00022833"/>
    </source>
</evidence>
<evidence type="ECO:0000259" key="14">
    <source>
        <dbReference type="PROSITE" id="PS50157"/>
    </source>
</evidence>
<feature type="compositionally biased region" description="Polar residues" evidence="13">
    <location>
        <begin position="43"/>
        <end position="60"/>
    </location>
</feature>
<evidence type="ECO:0000256" key="2">
    <source>
        <dbReference type="ARBA" id="ARBA00004123"/>
    </source>
</evidence>
<dbReference type="FunFam" id="3.30.160.60:FF:002343">
    <property type="entry name" value="Zinc finger protein 33A"/>
    <property type="match status" value="1"/>
</dbReference>
<keyword evidence="5" id="KW-0677">Repeat</keyword>
<dbReference type="PANTHER" id="PTHR24393">
    <property type="entry name" value="ZINC FINGER PROTEIN"/>
    <property type="match status" value="1"/>
</dbReference>
<dbReference type="InterPro" id="IPR013087">
    <property type="entry name" value="Znf_C2H2_type"/>
</dbReference>
<comment type="subcellular location">
    <subcellularLocation>
        <location evidence="2">Nucleus</location>
    </subcellularLocation>
</comment>
<keyword evidence="9" id="KW-0238">DNA-binding</keyword>
<dbReference type="SMART" id="SM00355">
    <property type="entry name" value="ZnF_C2H2"/>
    <property type="match status" value="7"/>
</dbReference>
<evidence type="ECO:0000313" key="16">
    <source>
        <dbReference type="Proteomes" id="UP001295444"/>
    </source>
</evidence>
<dbReference type="SUPFAM" id="SSF57667">
    <property type="entry name" value="beta-beta-alpha zinc fingers"/>
    <property type="match status" value="4"/>
</dbReference>
<feature type="domain" description="C2H2-type" evidence="14">
    <location>
        <begin position="383"/>
        <end position="410"/>
    </location>
</feature>
<dbReference type="EMBL" id="OW240922">
    <property type="protein sequence ID" value="CAH2321078.1"/>
    <property type="molecule type" value="Genomic_DNA"/>
</dbReference>
<dbReference type="PROSITE" id="PS00028">
    <property type="entry name" value="ZINC_FINGER_C2H2_1"/>
    <property type="match status" value="5"/>
</dbReference>
<evidence type="ECO:0000256" key="8">
    <source>
        <dbReference type="ARBA" id="ARBA00023015"/>
    </source>
</evidence>
<gene>
    <name evidence="15" type="ORF">PECUL_23A056024</name>
</gene>
<keyword evidence="6 12" id="KW-0863">Zinc-finger</keyword>
<keyword evidence="16" id="KW-1185">Reference proteome</keyword>
<feature type="domain" description="C2H2-type" evidence="14">
    <location>
        <begin position="449"/>
        <end position="476"/>
    </location>
</feature>
<dbReference type="GO" id="GO:0000978">
    <property type="term" value="F:RNA polymerase II cis-regulatory region sequence-specific DNA binding"/>
    <property type="evidence" value="ECO:0007669"/>
    <property type="project" value="TreeGrafter"/>
</dbReference>
<evidence type="ECO:0000256" key="9">
    <source>
        <dbReference type="ARBA" id="ARBA00023125"/>
    </source>
</evidence>
<dbReference type="FunFam" id="3.30.160.60:FF:000363">
    <property type="entry name" value="Zinc finger protein 239"/>
    <property type="match status" value="1"/>
</dbReference>
<feature type="domain" description="C2H2-type" evidence="14">
    <location>
        <begin position="561"/>
        <end position="588"/>
    </location>
</feature>
<evidence type="ECO:0000256" key="3">
    <source>
        <dbReference type="ARBA" id="ARBA00006991"/>
    </source>
</evidence>
<dbReference type="GO" id="GO:0001228">
    <property type="term" value="F:DNA-binding transcription activator activity, RNA polymerase II-specific"/>
    <property type="evidence" value="ECO:0007669"/>
    <property type="project" value="TreeGrafter"/>
</dbReference>
<keyword evidence="10" id="KW-0804">Transcription</keyword>
<evidence type="ECO:0000256" key="1">
    <source>
        <dbReference type="ARBA" id="ARBA00003767"/>
    </source>
</evidence>
<keyword evidence="8" id="KW-0805">Transcription regulation</keyword>
<dbReference type="FunFam" id="3.30.160.60:FF:000862">
    <property type="entry name" value="zinc finger protein 697"/>
    <property type="match status" value="1"/>
</dbReference>
<dbReference type="GO" id="GO:0008270">
    <property type="term" value="F:zinc ion binding"/>
    <property type="evidence" value="ECO:0007669"/>
    <property type="project" value="UniProtKB-KW"/>
</dbReference>
<evidence type="ECO:0000256" key="5">
    <source>
        <dbReference type="ARBA" id="ARBA00022737"/>
    </source>
</evidence>
<keyword evidence="7" id="KW-0862">Zinc</keyword>
<evidence type="ECO:0000256" key="4">
    <source>
        <dbReference type="ARBA" id="ARBA00022723"/>
    </source>
</evidence>
<keyword evidence="11" id="KW-0539">Nucleus</keyword>
<comment type="similarity">
    <text evidence="3">Belongs to the krueppel C2H2-type zinc-finger protein family.</text>
</comment>
<evidence type="ECO:0000256" key="12">
    <source>
        <dbReference type="PROSITE-ProRule" id="PRU00042"/>
    </source>
</evidence>
<dbReference type="FunFam" id="3.30.160.60:FF:000358">
    <property type="entry name" value="zinc finger protein 24"/>
    <property type="match status" value="1"/>
</dbReference>
<comment type="function">
    <text evidence="1">May be involved in transcriptional regulation.</text>
</comment>
<feature type="region of interest" description="Disordered" evidence="13">
    <location>
        <begin position="43"/>
        <end position="65"/>
    </location>
</feature>
<protein>
    <submittedName>
        <fullName evidence="15">Oocyte zinc finger -like</fullName>
    </submittedName>
</protein>
<sequence>MMTNTNRNQMTERILDLTLEVNYLLTGENYIVVKSPGETAVQNHGFSVSDRPSNSQSPSMVPSPHSLIHEKNNDLKILELANKIIHLLTGKVWEYLEGHKETYNDALLETHQTLSSLADSMNTPEAEGFNILTIKEDEQTIKQEIKCITINKRGRKRKPLRYERTLYEEIDLTDAGVDKNVLQTEYTSTPFQKESISSIQENHIGIYLPTENTQTECSSTHIAACEESTELGFHTEYMSVHIKEESPSYEEDLFTGSDTHTPTLPTQLEYTPTHIKDEPIFCNPENLFETDIYTPPEYASTFKEKSTTNEERNVSDPPVSTPTCKFESQQKWNSNTQLGESIEILNQRKHTVDQLYNSFEINKASDTYSDFDKDQKAHDGKKVTCSECGKVFASKVHFFGHQCLYLKSRFTRRNRICQGENSLSCSCGKCLKTKYFFRHQNVHAGEKPFSCSHCGKCFKLKATLKSHERIHTGEKPFPCAECGKCFSQRSGRNTHQKIHTGEKPFSCSVCGKSFRHKAYLITHERIHTGEKPFSCFECGKCFIEKPRLLAHQRIHTGEKPFVCSECGRSFTNYSNLLAHKKIHKGEKPYSCSECGKCFSKRVYLTSHQIQGCSSTSDIHF</sequence>
<dbReference type="AlphaFoldDB" id="A0AAD1WN00"/>
<organism evidence="15 16">
    <name type="scientific">Pelobates cultripes</name>
    <name type="common">Western spadefoot toad</name>
    <dbReference type="NCBI Taxonomy" id="61616"/>
    <lineage>
        <taxon>Eukaryota</taxon>
        <taxon>Metazoa</taxon>
        <taxon>Chordata</taxon>
        <taxon>Craniata</taxon>
        <taxon>Vertebrata</taxon>
        <taxon>Euteleostomi</taxon>
        <taxon>Amphibia</taxon>
        <taxon>Batrachia</taxon>
        <taxon>Anura</taxon>
        <taxon>Pelobatoidea</taxon>
        <taxon>Pelobatidae</taxon>
        <taxon>Pelobates</taxon>
    </lineage>
</organism>
<evidence type="ECO:0000256" key="11">
    <source>
        <dbReference type="ARBA" id="ARBA00023242"/>
    </source>
</evidence>
<feature type="domain" description="C2H2-type" evidence="14">
    <location>
        <begin position="505"/>
        <end position="532"/>
    </location>
</feature>
<proteinExistence type="inferred from homology"/>
<dbReference type="GO" id="GO:0005634">
    <property type="term" value="C:nucleus"/>
    <property type="evidence" value="ECO:0007669"/>
    <property type="project" value="UniProtKB-SubCell"/>
</dbReference>